<evidence type="ECO:0000313" key="1">
    <source>
        <dbReference type="EMBL" id="CAB5218368.1"/>
    </source>
</evidence>
<dbReference type="EMBL" id="LR798263">
    <property type="protein sequence ID" value="CAB5218368.1"/>
    <property type="molecule type" value="Genomic_DNA"/>
</dbReference>
<dbReference type="Pfam" id="PF04883">
    <property type="entry name" value="HK97-gp10_like"/>
    <property type="match status" value="1"/>
</dbReference>
<accession>A0A6J7WNG2</accession>
<name>A0A6J7WNG2_9CAUD</name>
<dbReference type="InterPro" id="IPR010064">
    <property type="entry name" value="HK97-gp10_tail"/>
</dbReference>
<dbReference type="NCBIfam" id="TIGR01725">
    <property type="entry name" value="phge_HK97_gp10"/>
    <property type="match status" value="1"/>
</dbReference>
<reference evidence="1" key="1">
    <citation type="submission" date="2020-05" db="EMBL/GenBank/DDBJ databases">
        <authorList>
            <person name="Chiriac C."/>
            <person name="Salcher M."/>
            <person name="Ghai R."/>
            <person name="Kavagutti S V."/>
        </authorList>
    </citation>
    <scope>NUCLEOTIDE SEQUENCE</scope>
</reference>
<organism evidence="1">
    <name type="scientific">uncultured Caudovirales phage</name>
    <dbReference type="NCBI Taxonomy" id="2100421"/>
    <lineage>
        <taxon>Viruses</taxon>
        <taxon>Duplodnaviria</taxon>
        <taxon>Heunggongvirae</taxon>
        <taxon>Uroviricota</taxon>
        <taxon>Caudoviricetes</taxon>
        <taxon>Peduoviridae</taxon>
        <taxon>Maltschvirus</taxon>
        <taxon>Maltschvirus maltsch</taxon>
    </lineage>
</organism>
<protein>
    <submittedName>
        <fullName evidence="1">Phge_HK97_gp10, phage protein, HK97 gp10 family</fullName>
    </submittedName>
</protein>
<gene>
    <name evidence="1" type="ORF">UFOVP216_6</name>
</gene>
<sequence length="202" mass="21988">MAGFALNLSGLDNLTKRLNSLDNNLRVEIISEMSASALRIETKAKRNAPVNLGTLRQSIHSVSDTGGLTHKVIASASYAPYVEFGTGGKVSIPAGYEDFAVQFKGKGSGTLEDLIQALIVWVKRKGLAGTYQATAYDVSSKKASKIKRTGTAKVKKSEDEKLARFLAFKILKNGLRAQPFLIPAYEEEKPILFNKLKKLLNA</sequence>
<proteinExistence type="predicted"/>